<evidence type="ECO:0000256" key="1">
    <source>
        <dbReference type="ARBA" id="ARBA00022516"/>
    </source>
</evidence>
<keyword evidence="7" id="KW-0275">Fatty acid biosynthesis</keyword>
<reference evidence="9 10" key="1">
    <citation type="journal article" date="2019" name="Nat. Ecol. Evol.">
        <title>Megaphylogeny resolves global patterns of mushroom evolution.</title>
        <authorList>
            <person name="Varga T."/>
            <person name="Krizsan K."/>
            <person name="Foldi C."/>
            <person name="Dima B."/>
            <person name="Sanchez-Garcia M."/>
            <person name="Sanchez-Ramirez S."/>
            <person name="Szollosi G.J."/>
            <person name="Szarkandi J.G."/>
            <person name="Papp V."/>
            <person name="Albert L."/>
            <person name="Andreopoulos W."/>
            <person name="Angelini C."/>
            <person name="Antonin V."/>
            <person name="Barry K.W."/>
            <person name="Bougher N.L."/>
            <person name="Buchanan P."/>
            <person name="Buyck B."/>
            <person name="Bense V."/>
            <person name="Catcheside P."/>
            <person name="Chovatia M."/>
            <person name="Cooper J."/>
            <person name="Damon W."/>
            <person name="Desjardin D."/>
            <person name="Finy P."/>
            <person name="Geml J."/>
            <person name="Haridas S."/>
            <person name="Hughes K."/>
            <person name="Justo A."/>
            <person name="Karasinski D."/>
            <person name="Kautmanova I."/>
            <person name="Kiss B."/>
            <person name="Kocsube S."/>
            <person name="Kotiranta H."/>
            <person name="LaButti K.M."/>
            <person name="Lechner B.E."/>
            <person name="Liimatainen K."/>
            <person name="Lipzen A."/>
            <person name="Lukacs Z."/>
            <person name="Mihaltcheva S."/>
            <person name="Morgado L.N."/>
            <person name="Niskanen T."/>
            <person name="Noordeloos M.E."/>
            <person name="Ohm R.A."/>
            <person name="Ortiz-Santana B."/>
            <person name="Ovrebo C."/>
            <person name="Racz N."/>
            <person name="Riley R."/>
            <person name="Savchenko A."/>
            <person name="Shiryaev A."/>
            <person name="Soop K."/>
            <person name="Spirin V."/>
            <person name="Szebenyi C."/>
            <person name="Tomsovsky M."/>
            <person name="Tulloss R.E."/>
            <person name="Uehling J."/>
            <person name="Grigoriev I.V."/>
            <person name="Vagvolgyi C."/>
            <person name="Papp T."/>
            <person name="Martin F.M."/>
            <person name="Miettinen O."/>
            <person name="Hibbett D.S."/>
            <person name="Nagy L.G."/>
        </authorList>
    </citation>
    <scope>NUCLEOTIDE SEQUENCE [LARGE SCALE GENOMIC DNA]</scope>
    <source>
        <strain evidence="9 10">CBS 309.79</strain>
    </source>
</reference>
<dbReference type="NCBIfam" id="TIGR00556">
    <property type="entry name" value="pantethn_trn"/>
    <property type="match status" value="1"/>
</dbReference>
<sequence>MILGIGVDLVHLARIAKMVAGRHGRRFPARILSSEEVKEFDFLGGGVDRRMRYLAVRWAVKEAAYKALYPTIRPSWKDLSLLRRASDAKPRLELDSGLLPEASTVDLQVSISHDGDYVVASVLAQKS</sequence>
<gene>
    <name evidence="9" type="ORF">BDV98DRAFT_560436</name>
</gene>
<dbReference type="OrthoDB" id="15433at2759"/>
<dbReference type="Gene3D" id="3.90.470.20">
    <property type="entry name" value="4'-phosphopantetheinyl transferase domain"/>
    <property type="match status" value="1"/>
</dbReference>
<dbReference type="SUPFAM" id="SSF56214">
    <property type="entry name" value="4'-phosphopantetheinyl transferase"/>
    <property type="match status" value="1"/>
</dbReference>
<evidence type="ECO:0000256" key="5">
    <source>
        <dbReference type="ARBA" id="ARBA00022842"/>
    </source>
</evidence>
<keyword evidence="1" id="KW-0444">Lipid biosynthesis</keyword>
<evidence type="ECO:0000256" key="2">
    <source>
        <dbReference type="ARBA" id="ARBA00022679"/>
    </source>
</evidence>
<name>A0A5C3QYS7_9AGAR</name>
<organism evidence="9 10">
    <name type="scientific">Pterulicium gracile</name>
    <dbReference type="NCBI Taxonomy" id="1884261"/>
    <lineage>
        <taxon>Eukaryota</taxon>
        <taxon>Fungi</taxon>
        <taxon>Dikarya</taxon>
        <taxon>Basidiomycota</taxon>
        <taxon>Agaricomycotina</taxon>
        <taxon>Agaricomycetes</taxon>
        <taxon>Agaricomycetidae</taxon>
        <taxon>Agaricales</taxon>
        <taxon>Pleurotineae</taxon>
        <taxon>Pterulaceae</taxon>
        <taxon>Pterulicium</taxon>
    </lineage>
</organism>
<dbReference type="GO" id="GO:0008897">
    <property type="term" value="F:holo-[acyl-carrier-protein] synthase activity"/>
    <property type="evidence" value="ECO:0007669"/>
    <property type="project" value="InterPro"/>
</dbReference>
<keyword evidence="2 9" id="KW-0808">Transferase</keyword>
<evidence type="ECO:0000256" key="3">
    <source>
        <dbReference type="ARBA" id="ARBA00022723"/>
    </source>
</evidence>
<evidence type="ECO:0000256" key="7">
    <source>
        <dbReference type="ARBA" id="ARBA00023160"/>
    </source>
</evidence>
<dbReference type="EMBL" id="ML178816">
    <property type="protein sequence ID" value="TFL05671.1"/>
    <property type="molecule type" value="Genomic_DNA"/>
</dbReference>
<evidence type="ECO:0000256" key="4">
    <source>
        <dbReference type="ARBA" id="ARBA00022832"/>
    </source>
</evidence>
<keyword evidence="5" id="KW-0460">Magnesium</keyword>
<feature type="domain" description="4'-phosphopantetheinyl transferase" evidence="8">
    <location>
        <begin position="4"/>
        <end position="120"/>
    </location>
</feature>
<dbReference type="InterPro" id="IPR037143">
    <property type="entry name" value="4-PPantetheinyl_Trfase_dom_sf"/>
</dbReference>
<dbReference type="GO" id="GO:0000287">
    <property type="term" value="F:magnesium ion binding"/>
    <property type="evidence" value="ECO:0007669"/>
    <property type="project" value="InterPro"/>
</dbReference>
<keyword evidence="3" id="KW-0479">Metal-binding</keyword>
<dbReference type="InterPro" id="IPR004568">
    <property type="entry name" value="Ppantetheine-prot_Trfase_dom"/>
</dbReference>
<evidence type="ECO:0000313" key="9">
    <source>
        <dbReference type="EMBL" id="TFL05671.1"/>
    </source>
</evidence>
<dbReference type="HAMAP" id="MF_00101">
    <property type="entry name" value="AcpS"/>
    <property type="match status" value="1"/>
</dbReference>
<keyword evidence="6" id="KW-0443">Lipid metabolism</keyword>
<dbReference type="Pfam" id="PF01648">
    <property type="entry name" value="ACPS"/>
    <property type="match status" value="1"/>
</dbReference>
<dbReference type="STRING" id="1884261.A0A5C3QYS7"/>
<proteinExistence type="inferred from homology"/>
<dbReference type="Proteomes" id="UP000305067">
    <property type="component" value="Unassembled WGS sequence"/>
</dbReference>
<protein>
    <submittedName>
        <fullName evidence="9">4'-phosphopantetheinyl transferase superfamily</fullName>
    </submittedName>
</protein>
<keyword evidence="4" id="KW-0276">Fatty acid metabolism</keyword>
<dbReference type="InterPro" id="IPR008278">
    <property type="entry name" value="4-PPantetheinyl_Trfase_dom"/>
</dbReference>
<dbReference type="GO" id="GO:0006633">
    <property type="term" value="P:fatty acid biosynthetic process"/>
    <property type="evidence" value="ECO:0007669"/>
    <property type="project" value="UniProtKB-KW"/>
</dbReference>
<accession>A0A5C3QYS7</accession>
<evidence type="ECO:0000259" key="8">
    <source>
        <dbReference type="Pfam" id="PF01648"/>
    </source>
</evidence>
<dbReference type="InterPro" id="IPR002582">
    <property type="entry name" value="ACPS"/>
</dbReference>
<dbReference type="NCBIfam" id="TIGR00516">
    <property type="entry name" value="acpS"/>
    <property type="match status" value="1"/>
</dbReference>
<keyword evidence="10" id="KW-1185">Reference proteome</keyword>
<evidence type="ECO:0000256" key="6">
    <source>
        <dbReference type="ARBA" id="ARBA00023098"/>
    </source>
</evidence>
<evidence type="ECO:0000313" key="10">
    <source>
        <dbReference type="Proteomes" id="UP000305067"/>
    </source>
</evidence>
<dbReference type="AlphaFoldDB" id="A0A5C3QYS7"/>